<feature type="domain" description="VOC" evidence="1">
    <location>
        <begin position="6"/>
        <end position="116"/>
    </location>
</feature>
<dbReference type="SUPFAM" id="SSF54593">
    <property type="entry name" value="Glyoxalase/Bleomycin resistance protein/Dihydroxybiphenyl dioxygenase"/>
    <property type="match status" value="1"/>
</dbReference>
<dbReference type="PROSITE" id="PS51819">
    <property type="entry name" value="VOC"/>
    <property type="match status" value="1"/>
</dbReference>
<dbReference type="Gene3D" id="3.10.180.10">
    <property type="entry name" value="2,3-Dihydroxybiphenyl 1,2-Dioxygenase, domain 1"/>
    <property type="match status" value="1"/>
</dbReference>
<gene>
    <name evidence="2" type="ORF">CRD36_14700</name>
</gene>
<evidence type="ECO:0000313" key="2">
    <source>
        <dbReference type="EMBL" id="PHZ83629.1"/>
    </source>
</evidence>
<sequence length="116" mass="12777">MSNHHKINYVELPAQNIAATKAFFTKAFGWSFQDYGPEYCAIQDAGLDGGFYHADLKASQAEGSALVVLYSDHLEDSLKAVQEAGGTIIKDIFSFPGGRRFHFIEPSGNEFAIWGE</sequence>
<dbReference type="InterPro" id="IPR004360">
    <property type="entry name" value="Glyas_Fos-R_dOase_dom"/>
</dbReference>
<evidence type="ECO:0000313" key="3">
    <source>
        <dbReference type="Proteomes" id="UP000229730"/>
    </source>
</evidence>
<reference evidence="2 3" key="1">
    <citation type="submission" date="2017-10" db="EMBL/GenBank/DDBJ databases">
        <title>Frigbacter circumglobatus gen. nov. sp. nov., isolated from sediment cultured in situ.</title>
        <authorList>
            <person name="Zhao Z."/>
        </authorList>
    </citation>
    <scope>NUCLEOTIDE SEQUENCE [LARGE SCALE GENOMIC DNA]</scope>
    <source>
        <strain evidence="2 3">ZYL</strain>
    </source>
</reference>
<keyword evidence="3" id="KW-1185">Reference proteome</keyword>
<name>A0A2G4YMS4_9PROT</name>
<dbReference type="Pfam" id="PF00903">
    <property type="entry name" value="Glyoxalase"/>
    <property type="match status" value="1"/>
</dbReference>
<dbReference type="Proteomes" id="UP000229730">
    <property type="component" value="Unassembled WGS sequence"/>
</dbReference>
<dbReference type="OrthoDB" id="9792323at2"/>
<dbReference type="AlphaFoldDB" id="A0A2G4YMS4"/>
<comment type="caution">
    <text evidence="2">The sequence shown here is derived from an EMBL/GenBank/DDBJ whole genome shotgun (WGS) entry which is preliminary data.</text>
</comment>
<dbReference type="EMBL" id="PDEM01000031">
    <property type="protein sequence ID" value="PHZ83629.1"/>
    <property type="molecule type" value="Genomic_DNA"/>
</dbReference>
<dbReference type="InterPro" id="IPR037523">
    <property type="entry name" value="VOC_core"/>
</dbReference>
<dbReference type="PANTHER" id="PTHR33993">
    <property type="entry name" value="GLYOXALASE-RELATED"/>
    <property type="match status" value="1"/>
</dbReference>
<dbReference type="PANTHER" id="PTHR33993:SF1">
    <property type="entry name" value="GLYOXALASE FAMILY PROTEIN"/>
    <property type="match status" value="1"/>
</dbReference>
<evidence type="ECO:0000259" key="1">
    <source>
        <dbReference type="PROSITE" id="PS51819"/>
    </source>
</evidence>
<dbReference type="CDD" id="cd07247">
    <property type="entry name" value="SgaA_N_like"/>
    <property type="match status" value="1"/>
</dbReference>
<accession>A0A2G4YMS4</accession>
<proteinExistence type="predicted"/>
<dbReference type="InParanoid" id="A0A2G4YMS4"/>
<organism evidence="2 3">
    <name type="scientific">Paremcibacter congregatus</name>
    <dbReference type="NCBI Taxonomy" id="2043170"/>
    <lineage>
        <taxon>Bacteria</taxon>
        <taxon>Pseudomonadati</taxon>
        <taxon>Pseudomonadota</taxon>
        <taxon>Alphaproteobacteria</taxon>
        <taxon>Emcibacterales</taxon>
        <taxon>Emcibacteraceae</taxon>
        <taxon>Paremcibacter</taxon>
    </lineage>
</organism>
<dbReference type="RefSeq" id="WP_099474600.1">
    <property type="nucleotide sequence ID" value="NZ_CAXBMK010000001.1"/>
</dbReference>
<dbReference type="InterPro" id="IPR052164">
    <property type="entry name" value="Anthracycline_SecMetBiosynth"/>
</dbReference>
<dbReference type="InterPro" id="IPR029068">
    <property type="entry name" value="Glyas_Bleomycin-R_OHBP_Dase"/>
</dbReference>
<protein>
    <submittedName>
        <fullName evidence="2">Glyoxalase</fullName>
    </submittedName>
</protein>